<evidence type="ECO:0000313" key="2">
    <source>
        <dbReference type="Proteomes" id="UP001314170"/>
    </source>
</evidence>
<proteinExistence type="predicted"/>
<gene>
    <name evidence="1" type="ORF">DCAF_LOCUS25139</name>
</gene>
<dbReference type="AlphaFoldDB" id="A0AAV1SPF4"/>
<dbReference type="Proteomes" id="UP001314170">
    <property type="component" value="Unassembled WGS sequence"/>
</dbReference>
<organism evidence="1 2">
    <name type="scientific">Dovyalis caffra</name>
    <dbReference type="NCBI Taxonomy" id="77055"/>
    <lineage>
        <taxon>Eukaryota</taxon>
        <taxon>Viridiplantae</taxon>
        <taxon>Streptophyta</taxon>
        <taxon>Embryophyta</taxon>
        <taxon>Tracheophyta</taxon>
        <taxon>Spermatophyta</taxon>
        <taxon>Magnoliopsida</taxon>
        <taxon>eudicotyledons</taxon>
        <taxon>Gunneridae</taxon>
        <taxon>Pentapetalae</taxon>
        <taxon>rosids</taxon>
        <taxon>fabids</taxon>
        <taxon>Malpighiales</taxon>
        <taxon>Salicaceae</taxon>
        <taxon>Flacourtieae</taxon>
        <taxon>Dovyalis</taxon>
    </lineage>
</organism>
<comment type="caution">
    <text evidence="1">The sequence shown here is derived from an EMBL/GenBank/DDBJ whole genome shotgun (WGS) entry which is preliminary data.</text>
</comment>
<name>A0AAV1SPF4_9ROSI</name>
<sequence length="109" mass="12689">MWCLEINLDLKMCEVLDMDLISYLYLSCRPAASYHPNKRPSIHEVDVRAYKNLKSKPYEIVGDIPSMVNGFSRLIHDRNETEPALQIYRGSTLTLKKTWSRPDCRCDLP</sequence>
<evidence type="ECO:0000313" key="1">
    <source>
        <dbReference type="EMBL" id="CAK7354246.1"/>
    </source>
</evidence>
<keyword evidence="2" id="KW-1185">Reference proteome</keyword>
<dbReference type="EMBL" id="CAWUPB010001194">
    <property type="protein sequence ID" value="CAK7354246.1"/>
    <property type="molecule type" value="Genomic_DNA"/>
</dbReference>
<accession>A0AAV1SPF4</accession>
<protein>
    <submittedName>
        <fullName evidence="1">Uncharacterized protein</fullName>
    </submittedName>
</protein>
<reference evidence="1 2" key="1">
    <citation type="submission" date="2024-01" db="EMBL/GenBank/DDBJ databases">
        <authorList>
            <person name="Waweru B."/>
        </authorList>
    </citation>
    <scope>NUCLEOTIDE SEQUENCE [LARGE SCALE GENOMIC DNA]</scope>
</reference>